<dbReference type="RefSeq" id="WP_344263560.1">
    <property type="nucleotide sequence ID" value="NZ_BAAAMJ010000036.1"/>
</dbReference>
<gene>
    <name evidence="1" type="ORF">GCM10009716_35610</name>
</gene>
<keyword evidence="2" id="KW-1185">Reference proteome</keyword>
<sequence>MTGTGPAELLALWEAGQSRDDAGRAALLHAAAHPETGGRELPAVPVGEREADLFALRLALFGPRMELRAECGDCAEPLEFDLDVEGAARAPRPGRDPLRAESGGWAAEFRLPTVADLTAVASATGDPGEAKLLLLERCTASATRDGAPVPVRQLPDGLRQRMAEAAALAAPAADTTVDITCPACGTGTRAALDIAACLWAELDAWARDTLLDVHLLAGAYGWSEPEILALSPLRRRYYLELCADG</sequence>
<protein>
    <recommendedName>
        <fullName evidence="3">Phage baseplate protein</fullName>
    </recommendedName>
</protein>
<evidence type="ECO:0000313" key="1">
    <source>
        <dbReference type="EMBL" id="GAA1924137.1"/>
    </source>
</evidence>
<dbReference type="EMBL" id="BAAAMJ010000036">
    <property type="protein sequence ID" value="GAA1924137.1"/>
    <property type="molecule type" value="Genomic_DNA"/>
</dbReference>
<proteinExistence type="predicted"/>
<dbReference type="Proteomes" id="UP001501303">
    <property type="component" value="Unassembled WGS sequence"/>
</dbReference>
<accession>A0ABP5AXD9</accession>
<evidence type="ECO:0000313" key="2">
    <source>
        <dbReference type="Proteomes" id="UP001501303"/>
    </source>
</evidence>
<name>A0ABP5AXD9_9ACTN</name>
<organism evidence="1 2">
    <name type="scientific">Streptomyces sodiiphilus</name>
    <dbReference type="NCBI Taxonomy" id="226217"/>
    <lineage>
        <taxon>Bacteria</taxon>
        <taxon>Bacillati</taxon>
        <taxon>Actinomycetota</taxon>
        <taxon>Actinomycetes</taxon>
        <taxon>Kitasatosporales</taxon>
        <taxon>Streptomycetaceae</taxon>
        <taxon>Streptomyces</taxon>
    </lineage>
</organism>
<comment type="caution">
    <text evidence="1">The sequence shown here is derived from an EMBL/GenBank/DDBJ whole genome shotgun (WGS) entry which is preliminary data.</text>
</comment>
<reference evidence="2" key="1">
    <citation type="journal article" date="2019" name="Int. J. Syst. Evol. Microbiol.">
        <title>The Global Catalogue of Microorganisms (GCM) 10K type strain sequencing project: providing services to taxonomists for standard genome sequencing and annotation.</title>
        <authorList>
            <consortium name="The Broad Institute Genomics Platform"/>
            <consortium name="The Broad Institute Genome Sequencing Center for Infectious Disease"/>
            <person name="Wu L."/>
            <person name="Ma J."/>
        </authorList>
    </citation>
    <scope>NUCLEOTIDE SEQUENCE [LARGE SCALE GENOMIC DNA]</scope>
    <source>
        <strain evidence="2">JCM 13581</strain>
    </source>
</reference>
<evidence type="ECO:0008006" key="3">
    <source>
        <dbReference type="Google" id="ProtNLM"/>
    </source>
</evidence>